<accession>A0A0F9NF73</accession>
<evidence type="ECO:0000313" key="2">
    <source>
        <dbReference type="EMBL" id="KKN18205.1"/>
    </source>
</evidence>
<gene>
    <name evidence="2" type="ORF">LCGC14_0958050</name>
</gene>
<protein>
    <submittedName>
        <fullName evidence="2">Uncharacterized protein</fullName>
    </submittedName>
</protein>
<comment type="caution">
    <text evidence="2">The sequence shown here is derived from an EMBL/GenBank/DDBJ whole genome shotgun (WGS) entry which is preliminary data.</text>
</comment>
<reference evidence="2" key="1">
    <citation type="journal article" date="2015" name="Nature">
        <title>Complex archaea that bridge the gap between prokaryotes and eukaryotes.</title>
        <authorList>
            <person name="Spang A."/>
            <person name="Saw J.H."/>
            <person name="Jorgensen S.L."/>
            <person name="Zaremba-Niedzwiedzka K."/>
            <person name="Martijn J."/>
            <person name="Lind A.E."/>
            <person name="van Eijk R."/>
            <person name="Schleper C."/>
            <person name="Guy L."/>
            <person name="Ettema T.J."/>
        </authorList>
    </citation>
    <scope>NUCLEOTIDE SEQUENCE</scope>
</reference>
<evidence type="ECO:0000256" key="1">
    <source>
        <dbReference type="SAM" id="MobiDB-lite"/>
    </source>
</evidence>
<dbReference type="EMBL" id="LAZR01003449">
    <property type="protein sequence ID" value="KKN18205.1"/>
    <property type="molecule type" value="Genomic_DNA"/>
</dbReference>
<feature type="region of interest" description="Disordered" evidence="1">
    <location>
        <begin position="48"/>
        <end position="77"/>
    </location>
</feature>
<sequence>MAIPESAFQNPRFIRYVEGATLSRDNRARFHNMNIMYASQPNRRWRIEPQPGYNARSPSVSPDRVGLSTDVPYIRAR</sequence>
<name>A0A0F9NF73_9ZZZZ</name>
<organism evidence="2">
    <name type="scientific">marine sediment metagenome</name>
    <dbReference type="NCBI Taxonomy" id="412755"/>
    <lineage>
        <taxon>unclassified sequences</taxon>
        <taxon>metagenomes</taxon>
        <taxon>ecological metagenomes</taxon>
    </lineage>
</organism>
<proteinExistence type="predicted"/>
<dbReference type="AlphaFoldDB" id="A0A0F9NF73"/>